<name>A0A6C0J6A5_9ZZZZ</name>
<sequence length="135" mass="15607">MWDQPHILILDEPTNYLDRESLGALASAIEVYEGGVIMITHNDSFCRQLCPERWVLEKGVLNTEGDIEWMNKLADQSIEFKAVEEMVDSNGNKVVIKKKLNAKEKKKMKKAIMDKIKNDEDLNDEETEYAIEYNL</sequence>
<proteinExistence type="predicted"/>
<keyword evidence="1" id="KW-0677">Repeat</keyword>
<reference evidence="2" key="1">
    <citation type="journal article" date="2020" name="Nature">
        <title>Giant virus diversity and host interactions through global metagenomics.</title>
        <authorList>
            <person name="Schulz F."/>
            <person name="Roux S."/>
            <person name="Paez-Espino D."/>
            <person name="Jungbluth S."/>
            <person name="Walsh D.A."/>
            <person name="Denef V.J."/>
            <person name="McMahon K.D."/>
            <person name="Konstantinidis K.T."/>
            <person name="Eloe-Fadrosh E.A."/>
            <person name="Kyrpides N.C."/>
            <person name="Woyke T."/>
        </authorList>
    </citation>
    <scope>NUCLEOTIDE SEQUENCE</scope>
    <source>
        <strain evidence="2">GVMAG-M-3300025860-20</strain>
    </source>
</reference>
<dbReference type="PANTHER" id="PTHR19211">
    <property type="entry name" value="ATP-BINDING TRANSPORT PROTEIN-RELATED"/>
    <property type="match status" value="1"/>
</dbReference>
<dbReference type="EMBL" id="MN740327">
    <property type="protein sequence ID" value="QHU00410.1"/>
    <property type="molecule type" value="Genomic_DNA"/>
</dbReference>
<evidence type="ECO:0000256" key="1">
    <source>
        <dbReference type="ARBA" id="ARBA00022737"/>
    </source>
</evidence>
<evidence type="ECO:0008006" key="3">
    <source>
        <dbReference type="Google" id="ProtNLM"/>
    </source>
</evidence>
<dbReference type="InterPro" id="IPR050611">
    <property type="entry name" value="ABCF"/>
</dbReference>
<dbReference type="SUPFAM" id="SSF52540">
    <property type="entry name" value="P-loop containing nucleoside triphosphate hydrolases"/>
    <property type="match status" value="1"/>
</dbReference>
<evidence type="ECO:0000313" key="2">
    <source>
        <dbReference type="EMBL" id="QHU00410.1"/>
    </source>
</evidence>
<dbReference type="GO" id="GO:0005524">
    <property type="term" value="F:ATP binding"/>
    <property type="evidence" value="ECO:0007669"/>
    <property type="project" value="TreeGrafter"/>
</dbReference>
<dbReference type="PANTHER" id="PTHR19211:SF5">
    <property type="entry name" value="ELONGATION FACTOR 3A-RELATED"/>
    <property type="match status" value="1"/>
</dbReference>
<organism evidence="2">
    <name type="scientific">viral metagenome</name>
    <dbReference type="NCBI Taxonomy" id="1070528"/>
    <lineage>
        <taxon>unclassified sequences</taxon>
        <taxon>metagenomes</taxon>
        <taxon>organismal metagenomes</taxon>
    </lineage>
</organism>
<dbReference type="AlphaFoldDB" id="A0A6C0J6A5"/>
<accession>A0A6C0J6A5</accession>
<dbReference type="Gene3D" id="3.40.50.300">
    <property type="entry name" value="P-loop containing nucleotide triphosphate hydrolases"/>
    <property type="match status" value="1"/>
</dbReference>
<dbReference type="InterPro" id="IPR027417">
    <property type="entry name" value="P-loop_NTPase"/>
</dbReference>
<protein>
    <recommendedName>
        <fullName evidence="3">ABC transporter domain-containing protein</fullName>
    </recommendedName>
</protein>